<dbReference type="Gene3D" id="1.10.760.10">
    <property type="entry name" value="Cytochrome c-like domain"/>
    <property type="match status" value="2"/>
</dbReference>
<keyword evidence="7 9" id="KW-0408">Iron</keyword>
<keyword evidence="3 8" id="KW-0349">Heme</keyword>
<accession>A0A378HXW3</accession>
<dbReference type="PROSITE" id="PS51007">
    <property type="entry name" value="CYTC"/>
    <property type="match status" value="2"/>
</dbReference>
<evidence type="ECO:0000256" key="7">
    <source>
        <dbReference type="ARBA" id="ARBA00023004"/>
    </source>
</evidence>
<dbReference type="EMBL" id="UGNV01000001">
    <property type="protein sequence ID" value="STX27652.1"/>
    <property type="molecule type" value="Genomic_DNA"/>
</dbReference>
<evidence type="ECO:0000256" key="6">
    <source>
        <dbReference type="ARBA" id="ARBA00022982"/>
    </source>
</evidence>
<feature type="binding site" description="axial binding residue" evidence="9">
    <location>
        <position position="133"/>
    </location>
    <ligand>
        <name>heme c</name>
        <dbReference type="ChEBI" id="CHEBI:61717"/>
        <label>2</label>
    </ligand>
    <ligandPart>
        <name>Fe</name>
        <dbReference type="ChEBI" id="CHEBI:18248"/>
    </ligandPart>
</feature>
<evidence type="ECO:0000256" key="4">
    <source>
        <dbReference type="ARBA" id="ARBA00022723"/>
    </source>
</evidence>
<dbReference type="InterPro" id="IPR009056">
    <property type="entry name" value="Cyt_c-like_dom"/>
</dbReference>
<dbReference type="InterPro" id="IPR036909">
    <property type="entry name" value="Cyt_c-like_dom_sf"/>
</dbReference>
<evidence type="ECO:0000313" key="13">
    <source>
        <dbReference type="Proteomes" id="UP000254968"/>
    </source>
</evidence>
<dbReference type="RefSeq" id="WP_115303973.1">
    <property type="nucleotide sequence ID" value="NZ_CAAAHO010000003.1"/>
</dbReference>
<feature type="signal peptide" evidence="10">
    <location>
        <begin position="1"/>
        <end position="18"/>
    </location>
</feature>
<comment type="subcellular location">
    <subcellularLocation>
        <location evidence="1">Periplasm</location>
    </subcellularLocation>
</comment>
<evidence type="ECO:0000256" key="10">
    <source>
        <dbReference type="SAM" id="SignalP"/>
    </source>
</evidence>
<keyword evidence="4 9" id="KW-0479">Metal-binding</keyword>
<dbReference type="SUPFAM" id="SSF46626">
    <property type="entry name" value="Cytochrome c"/>
    <property type="match status" value="2"/>
</dbReference>
<dbReference type="PANTHER" id="PTHR33751">
    <property type="entry name" value="CBB3-TYPE CYTOCHROME C OXIDASE SUBUNIT FIXP"/>
    <property type="match status" value="1"/>
</dbReference>
<feature type="binding site" description="axial binding residue" evidence="9">
    <location>
        <position position="76"/>
    </location>
    <ligand>
        <name>heme c</name>
        <dbReference type="ChEBI" id="CHEBI:61717"/>
        <label>1</label>
    </ligand>
    <ligandPart>
        <name>Fe</name>
        <dbReference type="ChEBI" id="CHEBI:18248"/>
    </ligandPart>
</feature>
<dbReference type="GO" id="GO:0042597">
    <property type="term" value="C:periplasmic space"/>
    <property type="evidence" value="ECO:0007669"/>
    <property type="project" value="UniProtKB-SubCell"/>
</dbReference>
<feature type="chain" id="PRO_5016986662" evidence="10">
    <location>
        <begin position="19"/>
        <end position="199"/>
    </location>
</feature>
<feature type="domain" description="Cytochrome c" evidence="11">
    <location>
        <begin position="108"/>
        <end position="199"/>
    </location>
</feature>
<dbReference type="Proteomes" id="UP000254968">
    <property type="component" value="Unassembled WGS sequence"/>
</dbReference>
<keyword evidence="2" id="KW-0813">Transport</keyword>
<organism evidence="12 13">
    <name type="scientific">Legionella beliardensis</name>
    <dbReference type="NCBI Taxonomy" id="91822"/>
    <lineage>
        <taxon>Bacteria</taxon>
        <taxon>Pseudomonadati</taxon>
        <taxon>Pseudomonadota</taxon>
        <taxon>Gammaproteobacteria</taxon>
        <taxon>Legionellales</taxon>
        <taxon>Legionellaceae</taxon>
        <taxon>Legionella</taxon>
    </lineage>
</organism>
<dbReference type="OrthoDB" id="9773456at2"/>
<dbReference type="PIRSF" id="PIRSF000005">
    <property type="entry name" value="Cytochrome_c4"/>
    <property type="match status" value="1"/>
</dbReference>
<dbReference type="PANTHER" id="PTHR33751:SF9">
    <property type="entry name" value="CYTOCHROME C4"/>
    <property type="match status" value="1"/>
</dbReference>
<protein>
    <submittedName>
        <fullName evidence="12">Cytochrome c4</fullName>
    </submittedName>
</protein>
<reference evidence="12 13" key="1">
    <citation type="submission" date="2018-06" db="EMBL/GenBank/DDBJ databases">
        <authorList>
            <consortium name="Pathogen Informatics"/>
            <person name="Doyle S."/>
        </authorList>
    </citation>
    <scope>NUCLEOTIDE SEQUENCE [LARGE SCALE GENOMIC DNA]</scope>
    <source>
        <strain evidence="12 13">NCTC13315</strain>
    </source>
</reference>
<evidence type="ECO:0000313" key="12">
    <source>
        <dbReference type="EMBL" id="STX27652.1"/>
    </source>
</evidence>
<evidence type="ECO:0000256" key="2">
    <source>
        <dbReference type="ARBA" id="ARBA00022448"/>
    </source>
</evidence>
<evidence type="ECO:0000256" key="1">
    <source>
        <dbReference type="ARBA" id="ARBA00004418"/>
    </source>
</evidence>
<evidence type="ECO:0000256" key="9">
    <source>
        <dbReference type="PIRSR" id="PIRSR000005-2"/>
    </source>
</evidence>
<keyword evidence="5" id="KW-0574">Periplasm</keyword>
<sequence length="199" mass="21773">MKKIVFAIALASTFTVQAADNTTVAPAKAATCVACHGPQGNSTNPLWPNIAGQHASYLEKQLYDFKKVKTRDVPVMTTIAATLSDQDIKELAAYYAKLPLAQGATPQKYVKRGEAIYRGGDLNKHITACIACHGPRGTGNAQANFPVLSGQHAQYTIQQLQTFKEGKRSNDLNEIMRDISNRMNPEDMEAVAYYMQGLH</sequence>
<gene>
    <name evidence="12" type="ORF">NCTC13315_00158</name>
</gene>
<evidence type="ECO:0000256" key="8">
    <source>
        <dbReference type="PIRSR" id="PIRSR000005-1"/>
    </source>
</evidence>
<feature type="binding site" description="covalent" evidence="8">
    <location>
        <position position="129"/>
    </location>
    <ligand>
        <name>heme c</name>
        <dbReference type="ChEBI" id="CHEBI:61717"/>
        <label>2</label>
    </ligand>
</feature>
<feature type="domain" description="Cytochrome c" evidence="11">
    <location>
        <begin position="1"/>
        <end position="99"/>
    </location>
</feature>
<evidence type="ECO:0000259" key="11">
    <source>
        <dbReference type="PROSITE" id="PS51007"/>
    </source>
</evidence>
<dbReference type="GO" id="GO:0020037">
    <property type="term" value="F:heme binding"/>
    <property type="evidence" value="ECO:0007669"/>
    <property type="project" value="InterPro"/>
</dbReference>
<keyword evidence="6" id="KW-0249">Electron transport</keyword>
<dbReference type="InterPro" id="IPR024167">
    <property type="entry name" value="Cytochrome_c4-like"/>
</dbReference>
<feature type="binding site" description="covalent" evidence="8">
    <location>
        <position position="132"/>
    </location>
    <ligand>
        <name>heme c</name>
        <dbReference type="ChEBI" id="CHEBI:61717"/>
        <label>2</label>
    </ligand>
</feature>
<name>A0A378HXW3_9GAMM</name>
<dbReference type="AlphaFoldDB" id="A0A378HXW3"/>
<proteinExistence type="predicted"/>
<keyword evidence="13" id="KW-1185">Reference proteome</keyword>
<evidence type="ECO:0000256" key="3">
    <source>
        <dbReference type="ARBA" id="ARBA00022617"/>
    </source>
</evidence>
<feature type="binding site" description="covalent" evidence="8">
    <location>
        <position position="35"/>
    </location>
    <ligand>
        <name>heme c</name>
        <dbReference type="ChEBI" id="CHEBI:61717"/>
        <label>1</label>
    </ligand>
</feature>
<keyword evidence="10" id="KW-0732">Signal</keyword>
<evidence type="ECO:0000256" key="5">
    <source>
        <dbReference type="ARBA" id="ARBA00022764"/>
    </source>
</evidence>
<dbReference type="InterPro" id="IPR050597">
    <property type="entry name" value="Cytochrome_c_Oxidase_Subunit"/>
</dbReference>
<dbReference type="Pfam" id="PF00034">
    <property type="entry name" value="Cytochrom_C"/>
    <property type="match status" value="2"/>
</dbReference>
<feature type="binding site" description="axial binding residue" evidence="9">
    <location>
        <position position="176"/>
    </location>
    <ligand>
        <name>heme c</name>
        <dbReference type="ChEBI" id="CHEBI:61717"/>
        <label>2</label>
    </ligand>
    <ligandPart>
        <name>Fe</name>
        <dbReference type="ChEBI" id="CHEBI:18248"/>
    </ligandPart>
</feature>
<dbReference type="GO" id="GO:0009055">
    <property type="term" value="F:electron transfer activity"/>
    <property type="evidence" value="ECO:0007669"/>
    <property type="project" value="InterPro"/>
</dbReference>
<feature type="binding site" description="covalent" evidence="8">
    <location>
        <position position="32"/>
    </location>
    <ligand>
        <name>heme c</name>
        <dbReference type="ChEBI" id="CHEBI:61717"/>
        <label>1</label>
    </ligand>
</feature>
<feature type="binding site" description="axial binding residue" evidence="9">
    <location>
        <position position="36"/>
    </location>
    <ligand>
        <name>heme c</name>
        <dbReference type="ChEBI" id="CHEBI:61717"/>
        <label>1</label>
    </ligand>
    <ligandPart>
        <name>Fe</name>
        <dbReference type="ChEBI" id="CHEBI:18248"/>
    </ligandPart>
</feature>
<dbReference type="GO" id="GO:0005506">
    <property type="term" value="F:iron ion binding"/>
    <property type="evidence" value="ECO:0007669"/>
    <property type="project" value="InterPro"/>
</dbReference>
<comment type="PTM">
    <text evidence="8">Binds 2 heme c groups covalently per subunit.</text>
</comment>